<dbReference type="InterPro" id="IPR019734">
    <property type="entry name" value="TPR_rpt"/>
</dbReference>
<dbReference type="Pfam" id="PF13424">
    <property type="entry name" value="TPR_12"/>
    <property type="match status" value="4"/>
</dbReference>
<dbReference type="PANTHER" id="PTHR46082">
    <property type="entry name" value="ATP/GTP-BINDING PROTEIN-RELATED"/>
    <property type="match status" value="1"/>
</dbReference>
<dbReference type="PANTHER" id="PTHR46082:SF6">
    <property type="entry name" value="AAA+ ATPASE DOMAIN-CONTAINING PROTEIN-RELATED"/>
    <property type="match status" value="1"/>
</dbReference>
<evidence type="ECO:0000313" key="1">
    <source>
        <dbReference type="EMBL" id="GAT50008.1"/>
    </source>
</evidence>
<dbReference type="InterPro" id="IPR011717">
    <property type="entry name" value="TPR-4"/>
</dbReference>
<dbReference type="InterPro" id="IPR011990">
    <property type="entry name" value="TPR-like_helical_dom_sf"/>
</dbReference>
<dbReference type="EMBL" id="DF846116">
    <property type="protein sequence ID" value="GAT50008.1"/>
    <property type="molecule type" value="Genomic_DNA"/>
</dbReference>
<keyword evidence="2" id="KW-1185">Reference proteome</keyword>
<dbReference type="InterPro" id="IPR053137">
    <property type="entry name" value="NLR-like"/>
</dbReference>
<organism evidence="1 2">
    <name type="scientific">Mycena chlorophos</name>
    <name type="common">Agaric fungus</name>
    <name type="synonym">Agaricus chlorophos</name>
    <dbReference type="NCBI Taxonomy" id="658473"/>
    <lineage>
        <taxon>Eukaryota</taxon>
        <taxon>Fungi</taxon>
        <taxon>Dikarya</taxon>
        <taxon>Basidiomycota</taxon>
        <taxon>Agaricomycotina</taxon>
        <taxon>Agaricomycetes</taxon>
        <taxon>Agaricomycetidae</taxon>
        <taxon>Agaricales</taxon>
        <taxon>Marasmiineae</taxon>
        <taxon>Mycenaceae</taxon>
        <taxon>Mycena</taxon>
    </lineage>
</organism>
<protein>
    <submittedName>
        <fullName evidence="1">Nephrocystin-3</fullName>
    </submittedName>
</protein>
<dbReference type="Proteomes" id="UP000815677">
    <property type="component" value="Unassembled WGS sequence"/>
</dbReference>
<dbReference type="PRINTS" id="PR00381">
    <property type="entry name" value="KINESINLIGHT"/>
</dbReference>
<dbReference type="SUPFAM" id="SSF48452">
    <property type="entry name" value="TPR-like"/>
    <property type="match status" value="3"/>
</dbReference>
<reference evidence="1" key="1">
    <citation type="submission" date="2014-09" db="EMBL/GenBank/DDBJ databases">
        <title>Genome sequence of the luminous mushroom Mycena chlorophos for searching fungal bioluminescence genes.</title>
        <authorList>
            <person name="Tanaka Y."/>
            <person name="Kasuga D."/>
            <person name="Oba Y."/>
            <person name="Hase S."/>
            <person name="Sato K."/>
            <person name="Oba Y."/>
            <person name="Sakakibara Y."/>
        </authorList>
    </citation>
    <scope>NUCLEOTIDE SEQUENCE</scope>
</reference>
<dbReference type="SUPFAM" id="SSF52540">
    <property type="entry name" value="P-loop containing nucleoside triphosphate hydrolases"/>
    <property type="match status" value="1"/>
</dbReference>
<dbReference type="SMART" id="SM00028">
    <property type="entry name" value="TPR"/>
    <property type="match status" value="10"/>
</dbReference>
<proteinExistence type="predicted"/>
<dbReference type="Gene3D" id="3.40.50.300">
    <property type="entry name" value="P-loop containing nucleotide triphosphate hydrolases"/>
    <property type="match status" value="1"/>
</dbReference>
<name>A0ABQ0LFX9_MYCCL</name>
<accession>A0ABQ0LFX9</accession>
<dbReference type="InterPro" id="IPR027417">
    <property type="entry name" value="P-loop_NTPase"/>
</dbReference>
<sequence>MADCHSHSMNQKLLDSAYFERGFEAGTGGTDAAFGQDRETTLVRNVEEPESYSQSITQVEVSPSVDSCQIFATGGDGATGNRITDDKLRRPMCLSLDEARIYTPTTGNHRRACGAEVTGLSFPEVSSSWTGRSKLSDDHVNISRLEIFLFRDAALEMYFKDSQSLLMVFRDKQRQRLGSRLSNIIIHYDSNPRRIPIGQANGIEEDARRLVEGGRPTVYPAALFAYDQRAAYGDAGSNDTAGIPPRVTALAFHEREYSHLDVVATGGSDGSISLWAWTTNGTSEGQKAVWEFPMMRTMKLHYQLHYLVLMCLLPCTHLPLGVTLAQGYSSSQQSGQITARNLAMAIYGGTGGAGGTANEQGGAGGTGQGPSIQIYTQSTILGQQLSDAAIPVDCPPPSRFFEGRKEVLLQLSQCFERTSHDEQIVALLHGLRGVGKTQIALKFIASSSQRFEKTFKITASSTETISAGYQGIAKAKQAGHTVNDAMTWLQSTKTEWLILFDNADNPELNLGDYMPHCQHGNILITSRNPTLAIHTGNATRSIQVQDMDEAAATALFHKISSVDQPKNAAYVGLLLKELHFFPLAIVQAAAYISQSPPMQQDMTKYMKLYEQNRQKVLSYKPQQRSWDYEATAFTTWQISFNQLSEPAQKFLQICSFLHFEGITEDIFELAAKYAYKGNLMSPRYDNITAVQKFLQHFQSKKNQWDSWVFGELLRDICSYSLLTQDIKGGLSMHPLVQEWVQLVAQDKIQMLSFTLWLIGMAVASRKDWSSALSLSLHVVHLDRDEFFLHEGLEEDIFHVYRKAGYFSRAVNMAENWRDKTMRINGVDAQETCEAMQCLGLAYNDMGRHADALHLENQVLQMYRQTLGEDHPETVLTMGNLSVIYGELGKHAEALKLGEQVLQICRQTLGEDHPDTILAMSNLAVTYSELGRHADALHLKDQVLEMYRRTLGEDHPETGLAKGNLARTYSELGRHADALELEEPLLEIRSQTLGKDHPKTVLTMGNLATTYSELGKHTEALRLREQVLEMYTQTPGKDHPDTIKAMGNLAVTYSRLGRHAEALKLKEQVLEIRRQTLGEDHSNTLLAMGNLAATYGELGKYAEALNLEEQVLEIRRQTLGEDHPDTLLAMGNLAVTYSELGRHADALHLKDQVLQMHRQSLGEDHPKTTLAMGNLARTYSAIGRHVDALILEEDVLKMETKHLGSDHSDTILAQYYLALTHLCLENWQQAHTNFQEVYEKQLLHLGQDHPHTIRTMSYLSQCEDQVAVVQSMHNPVTLPRKHFLPKKPLVLTMIDEEQGGLEEEKVHVLDNEVD</sequence>
<dbReference type="Gene3D" id="1.25.40.10">
    <property type="entry name" value="Tetratricopeptide repeat domain"/>
    <property type="match status" value="3"/>
</dbReference>
<gene>
    <name evidence="1" type="ORF">MCHLO_07291</name>
</gene>
<dbReference type="Pfam" id="PF07721">
    <property type="entry name" value="TPR_4"/>
    <property type="match status" value="1"/>
</dbReference>
<dbReference type="Pfam" id="PF13374">
    <property type="entry name" value="TPR_10"/>
    <property type="match status" value="1"/>
</dbReference>
<evidence type="ECO:0000313" key="2">
    <source>
        <dbReference type="Proteomes" id="UP000815677"/>
    </source>
</evidence>